<keyword evidence="1" id="KW-1133">Transmembrane helix</keyword>
<dbReference type="OrthoDB" id="18778at2759"/>
<organism evidence="2 3">
    <name type="scientific">Polysphondylium violaceum</name>
    <dbReference type="NCBI Taxonomy" id="133409"/>
    <lineage>
        <taxon>Eukaryota</taxon>
        <taxon>Amoebozoa</taxon>
        <taxon>Evosea</taxon>
        <taxon>Eumycetozoa</taxon>
        <taxon>Dictyostelia</taxon>
        <taxon>Dictyosteliales</taxon>
        <taxon>Dictyosteliaceae</taxon>
        <taxon>Polysphondylium</taxon>
    </lineage>
</organism>
<evidence type="ECO:0000256" key="1">
    <source>
        <dbReference type="SAM" id="Phobius"/>
    </source>
</evidence>
<keyword evidence="1" id="KW-0472">Membrane</keyword>
<reference evidence="2" key="1">
    <citation type="submission" date="2020-01" db="EMBL/GenBank/DDBJ databases">
        <title>Development of genomics and gene disruption for Polysphondylium violaceum indicates a role for the polyketide synthase stlB in stalk morphogenesis.</title>
        <authorList>
            <person name="Narita B."/>
            <person name="Kawabe Y."/>
            <person name="Kin K."/>
            <person name="Saito T."/>
            <person name="Gibbs R."/>
            <person name="Kuspa A."/>
            <person name="Muzny D."/>
            <person name="Queller D."/>
            <person name="Richards S."/>
            <person name="Strassman J."/>
            <person name="Sucgang R."/>
            <person name="Worley K."/>
            <person name="Schaap P."/>
        </authorList>
    </citation>
    <scope>NUCLEOTIDE SEQUENCE</scope>
    <source>
        <strain evidence="2">QSvi11</strain>
    </source>
</reference>
<gene>
    <name evidence="2" type="ORF">CYY_005795</name>
</gene>
<evidence type="ECO:0000313" key="3">
    <source>
        <dbReference type="Proteomes" id="UP000695562"/>
    </source>
</evidence>
<name>A0A8J4UYJ4_9MYCE</name>
<keyword evidence="3" id="KW-1185">Reference proteome</keyword>
<evidence type="ECO:0008006" key="4">
    <source>
        <dbReference type="Google" id="ProtNLM"/>
    </source>
</evidence>
<evidence type="ECO:0000313" key="2">
    <source>
        <dbReference type="EMBL" id="KAF2072900.1"/>
    </source>
</evidence>
<accession>A0A8J4UYJ4</accession>
<protein>
    <recommendedName>
        <fullName evidence="4">Transmembrane protein</fullName>
    </recommendedName>
</protein>
<dbReference type="Proteomes" id="UP000695562">
    <property type="component" value="Unassembled WGS sequence"/>
</dbReference>
<dbReference type="AlphaFoldDB" id="A0A8J4UYJ4"/>
<dbReference type="EMBL" id="AJWJ01000240">
    <property type="protein sequence ID" value="KAF2072900.1"/>
    <property type="molecule type" value="Genomic_DNA"/>
</dbReference>
<feature type="transmembrane region" description="Helical" evidence="1">
    <location>
        <begin position="20"/>
        <end position="46"/>
    </location>
</feature>
<sequence>MGFFSFLGSLIWFIIKTPFLLTWCLVKLVFHPISILVALIALYFYYTSLSAEKRDVPFVSKLAPSGFKPVSSTPINGTKGAKKLATGKK</sequence>
<keyword evidence="1" id="KW-0812">Transmembrane</keyword>
<comment type="caution">
    <text evidence="2">The sequence shown here is derived from an EMBL/GenBank/DDBJ whole genome shotgun (WGS) entry which is preliminary data.</text>
</comment>
<proteinExistence type="predicted"/>